<dbReference type="GO" id="GO:0005811">
    <property type="term" value="C:lipid droplet"/>
    <property type="evidence" value="ECO:0007669"/>
    <property type="project" value="TreeGrafter"/>
</dbReference>
<dbReference type="PRINTS" id="PR00080">
    <property type="entry name" value="SDRFAMILY"/>
</dbReference>
<name>A0A074YDB8_AURSE</name>
<dbReference type="PANTHER" id="PTHR44169">
    <property type="entry name" value="NADPH-DEPENDENT 1-ACYLDIHYDROXYACETONE PHOSPHATE REDUCTASE"/>
    <property type="match status" value="1"/>
</dbReference>
<dbReference type="Gene3D" id="3.40.50.720">
    <property type="entry name" value="NAD(P)-binding Rossmann-like Domain"/>
    <property type="match status" value="1"/>
</dbReference>
<sequence length="286" mass="30586">MSDTKKTVLITGCSAGGIGAALATTFAAQNHTVYATLRNPSLAPNFNSPNIHILTFDVTSPSSISSCIDDLKARGVRRLDVLVNNAGADFVMPLLDVDVEKAKQLYEVNVWGILRVTQACKSLLIEAGGVVCNICSVSGKMNLPWSGVYSSSKAAAAMMSETLRVEMKPLGVRVLTHMVGAVETAIHVKAGELRLPEDSYYTNIYSIISAQLKGELKPGSQPVNVTAQKIVTDCLGTGSGMIWRGGMASICYWATWLMPAWVLDQMMANGRGLDKIKSGGKKIRSS</sequence>
<protein>
    <submittedName>
        <fullName evidence="5">Uncharacterized protein</fullName>
    </submittedName>
</protein>
<keyword evidence="3" id="KW-0560">Oxidoreductase</keyword>
<dbReference type="STRING" id="1043005.A0A074YDB8"/>
<gene>
    <name evidence="5" type="ORF">AUEXF2481DRAFT_4753</name>
</gene>
<dbReference type="AlphaFoldDB" id="A0A074YDB8"/>
<dbReference type="InterPro" id="IPR036291">
    <property type="entry name" value="NAD(P)-bd_dom_sf"/>
</dbReference>
<dbReference type="InterPro" id="IPR020904">
    <property type="entry name" value="Sc_DH/Rdtase_CS"/>
</dbReference>
<dbReference type="GO" id="GO:0004806">
    <property type="term" value="F:triacylglycerol lipase activity"/>
    <property type="evidence" value="ECO:0007669"/>
    <property type="project" value="TreeGrafter"/>
</dbReference>
<keyword evidence="6" id="KW-1185">Reference proteome</keyword>
<dbReference type="RefSeq" id="XP_013344090.1">
    <property type="nucleotide sequence ID" value="XM_013488636.1"/>
</dbReference>
<proteinExistence type="inferred from homology"/>
<dbReference type="PANTHER" id="PTHR44169:SF6">
    <property type="entry name" value="NADPH-DEPENDENT 1-ACYLDIHYDROXYACETONE PHOSPHATE REDUCTASE"/>
    <property type="match status" value="1"/>
</dbReference>
<reference evidence="5 6" key="1">
    <citation type="journal article" date="2014" name="BMC Genomics">
        <title>Genome sequencing of four Aureobasidium pullulans varieties: biotechnological potential, stress tolerance, and description of new species.</title>
        <authorList>
            <person name="Gostin Ar C."/>
            <person name="Ohm R.A."/>
            <person name="Kogej T."/>
            <person name="Sonjak S."/>
            <person name="Turk M."/>
            <person name="Zajc J."/>
            <person name="Zalar P."/>
            <person name="Grube M."/>
            <person name="Sun H."/>
            <person name="Han J."/>
            <person name="Sharma A."/>
            <person name="Chiniquy J."/>
            <person name="Ngan C.Y."/>
            <person name="Lipzen A."/>
            <person name="Barry K."/>
            <person name="Grigoriev I.V."/>
            <person name="Gunde-Cimerman N."/>
        </authorList>
    </citation>
    <scope>NUCLEOTIDE SEQUENCE [LARGE SCALE GENOMIC DNA]</scope>
    <source>
        <strain evidence="5 6">EXF-2481</strain>
    </source>
</reference>
<evidence type="ECO:0000256" key="1">
    <source>
        <dbReference type="ARBA" id="ARBA00006484"/>
    </source>
</evidence>
<dbReference type="PRINTS" id="PR00081">
    <property type="entry name" value="GDHRDH"/>
</dbReference>
<dbReference type="OMA" id="VYETNIW"/>
<dbReference type="GO" id="GO:0000140">
    <property type="term" value="F:acylglycerone-phosphate reductase (NADP+) activity"/>
    <property type="evidence" value="ECO:0007669"/>
    <property type="project" value="TreeGrafter"/>
</dbReference>
<dbReference type="GO" id="GO:0019433">
    <property type="term" value="P:triglyceride catabolic process"/>
    <property type="evidence" value="ECO:0007669"/>
    <property type="project" value="TreeGrafter"/>
</dbReference>
<dbReference type="Proteomes" id="UP000030641">
    <property type="component" value="Unassembled WGS sequence"/>
</dbReference>
<dbReference type="EMBL" id="KL584758">
    <property type="protein sequence ID" value="KEQ95798.1"/>
    <property type="molecule type" value="Genomic_DNA"/>
</dbReference>
<dbReference type="InterPro" id="IPR002347">
    <property type="entry name" value="SDR_fam"/>
</dbReference>
<evidence type="ECO:0000256" key="3">
    <source>
        <dbReference type="ARBA" id="ARBA00023002"/>
    </source>
</evidence>
<dbReference type="HOGENOM" id="CLU_010194_2_9_1"/>
<dbReference type="SUPFAM" id="SSF51735">
    <property type="entry name" value="NAD(P)-binding Rossmann-fold domains"/>
    <property type="match status" value="1"/>
</dbReference>
<dbReference type="PROSITE" id="PS00061">
    <property type="entry name" value="ADH_SHORT"/>
    <property type="match status" value="1"/>
</dbReference>
<dbReference type="GO" id="GO:0005783">
    <property type="term" value="C:endoplasmic reticulum"/>
    <property type="evidence" value="ECO:0007669"/>
    <property type="project" value="TreeGrafter"/>
</dbReference>
<evidence type="ECO:0000313" key="6">
    <source>
        <dbReference type="Proteomes" id="UP000030641"/>
    </source>
</evidence>
<organism evidence="5 6">
    <name type="scientific">Aureobasidium subglaciale (strain EXF-2481)</name>
    <name type="common">Aureobasidium pullulans var. subglaciale</name>
    <dbReference type="NCBI Taxonomy" id="1043005"/>
    <lineage>
        <taxon>Eukaryota</taxon>
        <taxon>Fungi</taxon>
        <taxon>Dikarya</taxon>
        <taxon>Ascomycota</taxon>
        <taxon>Pezizomycotina</taxon>
        <taxon>Dothideomycetes</taxon>
        <taxon>Dothideomycetidae</taxon>
        <taxon>Dothideales</taxon>
        <taxon>Saccotheciaceae</taxon>
        <taxon>Aureobasidium</taxon>
    </lineage>
</organism>
<evidence type="ECO:0000256" key="4">
    <source>
        <dbReference type="RuleBase" id="RU000363"/>
    </source>
</evidence>
<evidence type="ECO:0000256" key="2">
    <source>
        <dbReference type="ARBA" id="ARBA00022857"/>
    </source>
</evidence>
<dbReference type="OrthoDB" id="2102561at2759"/>
<dbReference type="InParanoid" id="A0A074YDB8"/>
<comment type="similarity">
    <text evidence="1 4">Belongs to the short-chain dehydrogenases/reductases (SDR) family.</text>
</comment>
<accession>A0A074YDB8</accession>
<evidence type="ECO:0000313" key="5">
    <source>
        <dbReference type="EMBL" id="KEQ95798.1"/>
    </source>
</evidence>
<keyword evidence="2" id="KW-0521">NADP</keyword>
<dbReference type="GeneID" id="25368322"/>
<dbReference type="GO" id="GO:0006654">
    <property type="term" value="P:phosphatidic acid biosynthetic process"/>
    <property type="evidence" value="ECO:0007669"/>
    <property type="project" value="TreeGrafter"/>
</dbReference>
<dbReference type="Pfam" id="PF00106">
    <property type="entry name" value="adh_short"/>
    <property type="match status" value="1"/>
</dbReference>